<evidence type="ECO:0000256" key="6">
    <source>
        <dbReference type="ARBA" id="ARBA00023136"/>
    </source>
</evidence>
<evidence type="ECO:0000256" key="7">
    <source>
        <dbReference type="SAM" id="MobiDB-lite"/>
    </source>
</evidence>
<keyword evidence="2" id="KW-0813">Transport</keyword>
<evidence type="ECO:0000256" key="5">
    <source>
        <dbReference type="ARBA" id="ARBA00022989"/>
    </source>
</evidence>
<sequence length="417" mass="45739">MHRLSGLLGLSLLSFSQLISAQHALYSRQQSLTGDKVCGSTMCIEATVNGSSTTYVLSSLGKQNTGWMAMGFGRQMTGTLMVIMWINPDGSVTLSQRSASDYVMPTVDSNPPRVAQKSLSLSVTNSKTPSLAYTIPSNTDTKQPIIYAFGTTTPSSSDENATLLQHLDMGILQLDLTKPVTATTPTDGSGGYPSDTTPATPDSSFSEPPLLPYQKLIVAHAIMCTVGFLFLLPLGALLARYLRTFIPTWFQSHWIVQFALGGPVILIGIILGIAAVSQSKAMHLDDDHKRWGIALLVLYLVQCGLGAFIHFVKNPNRVRRPPQNYLHAVVGLAIIGLAFYQVHSGFDHEWTFTTGREPLPSVVKIVFYVWVVFLPVAYAVGLGFLPKQYRQEYNKVRTNDDEEEHSQFGLKETSYGR</sequence>
<evidence type="ECO:0000313" key="11">
    <source>
        <dbReference type="EMBL" id="KAG5172780.1"/>
    </source>
</evidence>
<evidence type="ECO:0000256" key="9">
    <source>
        <dbReference type="SAM" id="SignalP"/>
    </source>
</evidence>
<name>A0A8H7Y2Y2_PSICU</name>
<keyword evidence="3 8" id="KW-0812">Transmembrane</keyword>
<dbReference type="SMART" id="SM00664">
    <property type="entry name" value="DoH"/>
    <property type="match status" value="1"/>
</dbReference>
<dbReference type="SUPFAM" id="SSF49344">
    <property type="entry name" value="CBD9-like"/>
    <property type="match status" value="1"/>
</dbReference>
<dbReference type="PROSITE" id="PS50939">
    <property type="entry name" value="CYTOCHROME_B561"/>
    <property type="match status" value="1"/>
</dbReference>
<evidence type="ECO:0000256" key="2">
    <source>
        <dbReference type="ARBA" id="ARBA00022448"/>
    </source>
</evidence>
<keyword evidence="6 8" id="KW-0472">Membrane</keyword>
<evidence type="ECO:0000256" key="3">
    <source>
        <dbReference type="ARBA" id="ARBA00022692"/>
    </source>
</evidence>
<keyword evidence="9" id="KW-0732">Signal</keyword>
<evidence type="ECO:0000256" key="1">
    <source>
        <dbReference type="ARBA" id="ARBA00004370"/>
    </source>
</evidence>
<evidence type="ECO:0000259" key="10">
    <source>
        <dbReference type="PROSITE" id="PS50939"/>
    </source>
</evidence>
<accession>A0A8H7Y2Y2</accession>
<gene>
    <name evidence="11" type="ORF">JR316_002283</name>
</gene>
<feature type="transmembrane region" description="Helical" evidence="8">
    <location>
        <begin position="362"/>
        <end position="385"/>
    </location>
</feature>
<feature type="region of interest" description="Disordered" evidence="7">
    <location>
        <begin position="183"/>
        <end position="206"/>
    </location>
</feature>
<feature type="domain" description="Cytochrome b561" evidence="10">
    <location>
        <begin position="177"/>
        <end position="383"/>
    </location>
</feature>
<organism evidence="11">
    <name type="scientific">Psilocybe cubensis</name>
    <name type="common">Psychedelic mushroom</name>
    <name type="synonym">Stropharia cubensis</name>
    <dbReference type="NCBI Taxonomy" id="181762"/>
    <lineage>
        <taxon>Eukaryota</taxon>
        <taxon>Fungi</taxon>
        <taxon>Dikarya</taxon>
        <taxon>Basidiomycota</taxon>
        <taxon>Agaricomycotina</taxon>
        <taxon>Agaricomycetes</taxon>
        <taxon>Agaricomycetidae</taxon>
        <taxon>Agaricales</taxon>
        <taxon>Agaricineae</taxon>
        <taxon>Strophariaceae</taxon>
        <taxon>Psilocybe</taxon>
    </lineage>
</organism>
<dbReference type="Gene3D" id="1.20.120.1770">
    <property type="match status" value="1"/>
</dbReference>
<feature type="transmembrane region" description="Helical" evidence="8">
    <location>
        <begin position="217"/>
        <end position="242"/>
    </location>
</feature>
<dbReference type="InterPro" id="IPR006593">
    <property type="entry name" value="Cyt_b561/ferric_Rdtase_TM"/>
</dbReference>
<dbReference type="EMBL" id="JAFIQS010000002">
    <property type="protein sequence ID" value="KAG5172780.1"/>
    <property type="molecule type" value="Genomic_DNA"/>
</dbReference>
<proteinExistence type="predicted"/>
<evidence type="ECO:0000256" key="8">
    <source>
        <dbReference type="SAM" id="Phobius"/>
    </source>
</evidence>
<feature type="transmembrane region" description="Helical" evidence="8">
    <location>
        <begin position="291"/>
        <end position="312"/>
    </location>
</feature>
<dbReference type="Pfam" id="PF03188">
    <property type="entry name" value="Cytochrom_B561"/>
    <property type="match status" value="1"/>
</dbReference>
<dbReference type="InterPro" id="IPR015920">
    <property type="entry name" value="Cellobiose_DH-like_cyt"/>
</dbReference>
<dbReference type="CDD" id="cd09630">
    <property type="entry name" value="CDH_like_cytochrome"/>
    <property type="match status" value="1"/>
</dbReference>
<keyword evidence="5 8" id="KW-1133">Transmembrane helix</keyword>
<protein>
    <recommendedName>
        <fullName evidence="10">Cytochrome b561 domain-containing protein</fullName>
    </recommendedName>
</protein>
<evidence type="ECO:0000256" key="4">
    <source>
        <dbReference type="ARBA" id="ARBA00022982"/>
    </source>
</evidence>
<feature type="transmembrane region" description="Helical" evidence="8">
    <location>
        <begin position="254"/>
        <end position="276"/>
    </location>
</feature>
<dbReference type="PANTHER" id="PTHR47797">
    <property type="entry name" value="DEHYDROGENASE, PUTATIVE (AFU_ORTHOLOGUE AFUA_8G05805)-RELATED"/>
    <property type="match status" value="1"/>
</dbReference>
<feature type="compositionally biased region" description="Polar residues" evidence="7">
    <location>
        <begin position="194"/>
        <end position="206"/>
    </location>
</feature>
<dbReference type="AlphaFoldDB" id="A0A8H7Y2Y2"/>
<feature type="signal peptide" evidence="9">
    <location>
        <begin position="1"/>
        <end position="21"/>
    </location>
</feature>
<comment type="caution">
    <text evidence="11">The sequence shown here is derived from an EMBL/GenBank/DDBJ whole genome shotgun (WGS) entry which is preliminary data.</text>
</comment>
<feature type="chain" id="PRO_5034705664" description="Cytochrome b561 domain-containing protein" evidence="9">
    <location>
        <begin position="22"/>
        <end position="417"/>
    </location>
</feature>
<dbReference type="GO" id="GO:0016020">
    <property type="term" value="C:membrane"/>
    <property type="evidence" value="ECO:0007669"/>
    <property type="project" value="UniProtKB-SubCell"/>
</dbReference>
<dbReference type="SMART" id="SM00665">
    <property type="entry name" value="B561"/>
    <property type="match status" value="1"/>
</dbReference>
<feature type="transmembrane region" description="Helical" evidence="8">
    <location>
        <begin position="324"/>
        <end position="342"/>
    </location>
</feature>
<keyword evidence="4" id="KW-0249">Electron transport</keyword>
<dbReference type="PANTHER" id="PTHR47797:SF3">
    <property type="entry name" value="CYTOCHROME B561 DOMAIN-CONTAINING PROTEIN"/>
    <property type="match status" value="1"/>
</dbReference>
<dbReference type="Pfam" id="PF16010">
    <property type="entry name" value="CDH-cyt"/>
    <property type="match status" value="1"/>
</dbReference>
<dbReference type="CDD" id="cd08760">
    <property type="entry name" value="Cyt_b561_FRRS1_like"/>
    <property type="match status" value="1"/>
</dbReference>
<comment type="subcellular location">
    <subcellularLocation>
        <location evidence="1">Membrane</location>
    </subcellularLocation>
</comment>
<dbReference type="InterPro" id="IPR005018">
    <property type="entry name" value="DOMON_domain"/>
</dbReference>
<feature type="region of interest" description="Disordered" evidence="7">
    <location>
        <begin position="398"/>
        <end position="417"/>
    </location>
</feature>
<dbReference type="Gene3D" id="2.60.40.1210">
    <property type="entry name" value="Cellobiose dehydrogenase, cytochrome domain"/>
    <property type="match status" value="1"/>
</dbReference>
<reference evidence="11" key="1">
    <citation type="submission" date="2021-02" db="EMBL/GenBank/DDBJ databases">
        <title>Psilocybe cubensis genome.</title>
        <authorList>
            <person name="Mckernan K.J."/>
            <person name="Crawford S."/>
            <person name="Trippe A."/>
            <person name="Kane L.T."/>
            <person name="Mclaughlin S."/>
        </authorList>
    </citation>
    <scope>NUCLEOTIDE SEQUENCE [LARGE SCALE GENOMIC DNA]</scope>
    <source>
        <strain evidence="11">MGC-MH-2018</strain>
    </source>
</reference>